<dbReference type="OrthoDB" id="9788539at2"/>
<dbReference type="Pfam" id="PF19567">
    <property type="entry name" value="CpsB_CapC"/>
    <property type="match status" value="1"/>
</dbReference>
<organism evidence="5 6">
    <name type="scientific">Flavobacterium cupreum</name>
    <dbReference type="NCBI Taxonomy" id="2133766"/>
    <lineage>
        <taxon>Bacteria</taxon>
        <taxon>Pseudomonadati</taxon>
        <taxon>Bacteroidota</taxon>
        <taxon>Flavobacteriia</taxon>
        <taxon>Flavobacteriales</taxon>
        <taxon>Flavobacteriaceae</taxon>
        <taxon>Flavobacterium</taxon>
    </lineage>
</organism>
<dbReference type="GO" id="GO:0030145">
    <property type="term" value="F:manganese ion binding"/>
    <property type="evidence" value="ECO:0007669"/>
    <property type="project" value="InterPro"/>
</dbReference>
<evidence type="ECO:0000256" key="3">
    <source>
        <dbReference type="ARBA" id="ARBA00022801"/>
    </source>
</evidence>
<dbReference type="EC" id="3.1.3.48" evidence="2"/>
<dbReference type="PIRSF" id="PIRSF016557">
    <property type="entry name" value="Caps_synth_CpsB"/>
    <property type="match status" value="1"/>
</dbReference>
<accession>A0A434A3T5</accession>
<name>A0A434A3T5_9FLAO</name>
<dbReference type="EMBL" id="QWDM01000012">
    <property type="protein sequence ID" value="RUT69070.1"/>
    <property type="molecule type" value="Genomic_DNA"/>
</dbReference>
<dbReference type="SUPFAM" id="SSF89550">
    <property type="entry name" value="PHP domain-like"/>
    <property type="match status" value="1"/>
</dbReference>
<dbReference type="AlphaFoldDB" id="A0A434A3T5"/>
<evidence type="ECO:0000256" key="1">
    <source>
        <dbReference type="ARBA" id="ARBA00005750"/>
    </source>
</evidence>
<reference evidence="6" key="1">
    <citation type="journal article" date="2019" name="Syst. Appl. Microbiol.">
        <title>Flavobacterium circumlabens sp. nov. and Flavobacterium cupreum sp. nov., two psychrotrophic species isolated from Antarctic environmental samples.</title>
        <authorList>
            <person name="Kralova S."/>
            <person name="Busse H.-J."/>
            <person name="Svec P."/>
            <person name="Maslanova I."/>
            <person name="Stankova E."/>
            <person name="Bartak M."/>
            <person name="Sedlacek I."/>
        </authorList>
    </citation>
    <scope>NUCLEOTIDE SEQUENCE [LARGE SCALE GENOMIC DNA]</scope>
    <source>
        <strain evidence="6">CCM 8825</strain>
    </source>
</reference>
<comment type="catalytic activity">
    <reaction evidence="4">
        <text>O-phospho-L-tyrosyl-[protein] + H2O = L-tyrosyl-[protein] + phosphate</text>
        <dbReference type="Rhea" id="RHEA:10684"/>
        <dbReference type="Rhea" id="RHEA-COMP:10136"/>
        <dbReference type="Rhea" id="RHEA-COMP:20101"/>
        <dbReference type="ChEBI" id="CHEBI:15377"/>
        <dbReference type="ChEBI" id="CHEBI:43474"/>
        <dbReference type="ChEBI" id="CHEBI:46858"/>
        <dbReference type="ChEBI" id="CHEBI:61978"/>
        <dbReference type="EC" id="3.1.3.48"/>
    </reaction>
</comment>
<dbReference type="Gene3D" id="3.20.20.140">
    <property type="entry name" value="Metal-dependent hydrolases"/>
    <property type="match status" value="1"/>
</dbReference>
<dbReference type="PANTHER" id="PTHR39181">
    <property type="entry name" value="TYROSINE-PROTEIN PHOSPHATASE YWQE"/>
    <property type="match status" value="1"/>
</dbReference>
<sequence>MLSLFKSKPFLKDLLSDNYIDIHSHLLPGIDDGAKTIGDTLKLAKAFAEIGISQFITTPHIKHHFWDNSPEVIRTNQQETAMALKENGIITPFRAAAEYFMDDWFENHFKTEKLLTLKDNYVLVEISYISPPAQLHKTLFDLQVAGYIPVLAHPERYLYYHQNFSEYEKLKKSGCLFQLNLLATVGYYGSGVTKISEELLKKGMYDFVGSDVHHRNHMKELGKKIKIKNASALKEVIANNQFFKF</sequence>
<evidence type="ECO:0000313" key="6">
    <source>
        <dbReference type="Proteomes" id="UP000288102"/>
    </source>
</evidence>
<dbReference type="GO" id="GO:0004725">
    <property type="term" value="F:protein tyrosine phosphatase activity"/>
    <property type="evidence" value="ECO:0007669"/>
    <property type="project" value="UniProtKB-EC"/>
</dbReference>
<comment type="caution">
    <text evidence="5">The sequence shown here is derived from an EMBL/GenBank/DDBJ whole genome shotgun (WGS) entry which is preliminary data.</text>
</comment>
<evidence type="ECO:0000313" key="5">
    <source>
        <dbReference type="EMBL" id="RUT69070.1"/>
    </source>
</evidence>
<gene>
    <name evidence="5" type="ORF">D0817_17900</name>
</gene>
<evidence type="ECO:0000256" key="2">
    <source>
        <dbReference type="ARBA" id="ARBA00013064"/>
    </source>
</evidence>
<dbReference type="PANTHER" id="PTHR39181:SF1">
    <property type="entry name" value="TYROSINE-PROTEIN PHOSPHATASE YWQE"/>
    <property type="match status" value="1"/>
</dbReference>
<comment type="similarity">
    <text evidence="1">Belongs to the metallo-dependent hydrolases superfamily. CpsB/CapC family.</text>
</comment>
<proteinExistence type="inferred from homology"/>
<evidence type="ECO:0000256" key="4">
    <source>
        <dbReference type="ARBA" id="ARBA00051722"/>
    </source>
</evidence>
<protein>
    <recommendedName>
        <fullName evidence="2">protein-tyrosine-phosphatase</fullName>
        <ecNumber evidence="2">3.1.3.48</ecNumber>
    </recommendedName>
</protein>
<dbReference type="RefSeq" id="WP_127339693.1">
    <property type="nucleotide sequence ID" value="NZ_QWDM01000012.1"/>
</dbReference>
<keyword evidence="3" id="KW-0378">Hydrolase</keyword>
<keyword evidence="6" id="KW-1185">Reference proteome</keyword>
<dbReference type="Proteomes" id="UP000288102">
    <property type="component" value="Unassembled WGS sequence"/>
</dbReference>
<dbReference type="InterPro" id="IPR016667">
    <property type="entry name" value="Caps_polysacc_synth_CpsB/CapC"/>
</dbReference>
<dbReference type="InterPro" id="IPR016195">
    <property type="entry name" value="Pol/histidinol_Pase-like"/>
</dbReference>